<gene>
    <name evidence="1" type="ORF">Hypma_007202</name>
</gene>
<dbReference type="AlphaFoldDB" id="A0A369KF53"/>
<dbReference type="InParanoid" id="A0A369KF53"/>
<keyword evidence="2" id="KW-1185">Reference proteome</keyword>
<name>A0A369KF53_HYPMA</name>
<protein>
    <submittedName>
        <fullName evidence="1">Uncharacterized protein</fullName>
    </submittedName>
</protein>
<dbReference type="Proteomes" id="UP000076154">
    <property type="component" value="Unassembled WGS sequence"/>
</dbReference>
<reference evidence="1" key="1">
    <citation type="submission" date="2018-04" db="EMBL/GenBank/DDBJ databases">
        <title>Whole genome sequencing of Hypsizygus marmoreus.</title>
        <authorList>
            <person name="Choi I.-G."/>
            <person name="Min B."/>
            <person name="Kim J.-G."/>
            <person name="Kim S."/>
            <person name="Oh Y.-L."/>
            <person name="Kong W.-S."/>
            <person name="Park H."/>
            <person name="Jeong J."/>
            <person name="Song E.-S."/>
        </authorList>
    </citation>
    <scope>NUCLEOTIDE SEQUENCE [LARGE SCALE GENOMIC DNA]</scope>
    <source>
        <strain evidence="1">51987-8</strain>
    </source>
</reference>
<organism evidence="1 2">
    <name type="scientific">Hypsizygus marmoreus</name>
    <name type="common">White beech mushroom</name>
    <name type="synonym">Agaricus marmoreus</name>
    <dbReference type="NCBI Taxonomy" id="39966"/>
    <lineage>
        <taxon>Eukaryota</taxon>
        <taxon>Fungi</taxon>
        <taxon>Dikarya</taxon>
        <taxon>Basidiomycota</taxon>
        <taxon>Agaricomycotina</taxon>
        <taxon>Agaricomycetes</taxon>
        <taxon>Agaricomycetidae</taxon>
        <taxon>Agaricales</taxon>
        <taxon>Tricholomatineae</taxon>
        <taxon>Lyophyllaceae</taxon>
        <taxon>Hypsizygus</taxon>
    </lineage>
</organism>
<evidence type="ECO:0000313" key="1">
    <source>
        <dbReference type="EMBL" id="RDB30374.1"/>
    </source>
</evidence>
<sequence length="121" mass="14357">MDLEHYQQLELADNLLSDEEHARLDAEVMAQLIVIFPPRNPPREFIYDENNMCFPWMVFNEVIIHSSNTLDPRFQSIMLFREKIFSPQIVQLASDCFRSESFKTIRNLRILRMDNHGEALD</sequence>
<proteinExistence type="predicted"/>
<evidence type="ECO:0000313" key="2">
    <source>
        <dbReference type="Proteomes" id="UP000076154"/>
    </source>
</evidence>
<dbReference type="EMBL" id="LUEZ02000005">
    <property type="protein sequence ID" value="RDB30374.1"/>
    <property type="molecule type" value="Genomic_DNA"/>
</dbReference>
<comment type="caution">
    <text evidence="1">The sequence shown here is derived from an EMBL/GenBank/DDBJ whole genome shotgun (WGS) entry which is preliminary data.</text>
</comment>
<accession>A0A369KF53</accession>